<organism evidence="2 3">
    <name type="scientific">Ancylostoma ceylanicum</name>
    <dbReference type="NCBI Taxonomy" id="53326"/>
    <lineage>
        <taxon>Eukaryota</taxon>
        <taxon>Metazoa</taxon>
        <taxon>Ecdysozoa</taxon>
        <taxon>Nematoda</taxon>
        <taxon>Chromadorea</taxon>
        <taxon>Rhabditida</taxon>
        <taxon>Rhabditina</taxon>
        <taxon>Rhabditomorpha</taxon>
        <taxon>Strongyloidea</taxon>
        <taxon>Ancylostomatidae</taxon>
        <taxon>Ancylostomatinae</taxon>
        <taxon>Ancylostoma</taxon>
    </lineage>
</organism>
<dbReference type="EMBL" id="JARK01001390">
    <property type="protein sequence ID" value="EYC10736.1"/>
    <property type="molecule type" value="Genomic_DNA"/>
</dbReference>
<feature type="signal peptide" evidence="1">
    <location>
        <begin position="1"/>
        <end position="18"/>
    </location>
</feature>
<evidence type="ECO:0000256" key="1">
    <source>
        <dbReference type="SAM" id="SignalP"/>
    </source>
</evidence>
<comment type="caution">
    <text evidence="2">The sequence shown here is derived from an EMBL/GenBank/DDBJ whole genome shotgun (WGS) entry which is preliminary data.</text>
</comment>
<gene>
    <name evidence="2" type="primary">Acey_s0054.g2525</name>
    <name evidence="2" type="ORF">Y032_0054g2525</name>
</gene>
<keyword evidence="3" id="KW-1185">Reference proteome</keyword>
<dbReference type="AlphaFoldDB" id="A0A016U730"/>
<evidence type="ECO:0000313" key="2">
    <source>
        <dbReference type="EMBL" id="EYC10736.1"/>
    </source>
</evidence>
<dbReference type="Proteomes" id="UP000024635">
    <property type="component" value="Unassembled WGS sequence"/>
</dbReference>
<keyword evidence="1" id="KW-0732">Signal</keyword>
<accession>A0A016U730</accession>
<protein>
    <submittedName>
        <fullName evidence="2">Uncharacterized protein</fullName>
    </submittedName>
</protein>
<reference evidence="3" key="1">
    <citation type="journal article" date="2015" name="Nat. Genet.">
        <title>The genome and transcriptome of the zoonotic hookworm Ancylostoma ceylanicum identify infection-specific gene families.</title>
        <authorList>
            <person name="Schwarz E.M."/>
            <person name="Hu Y."/>
            <person name="Antoshechkin I."/>
            <person name="Miller M.M."/>
            <person name="Sternberg P.W."/>
            <person name="Aroian R.V."/>
        </authorList>
    </citation>
    <scope>NUCLEOTIDE SEQUENCE</scope>
    <source>
        <strain evidence="3">HY135</strain>
    </source>
</reference>
<sequence length="66" mass="7418">MFHYSRVVALLLLKFGKGGVTNANNQKRKMAQAFERVLVGAAHSDLTIEAEEDEEGGQWREDGERL</sequence>
<evidence type="ECO:0000313" key="3">
    <source>
        <dbReference type="Proteomes" id="UP000024635"/>
    </source>
</evidence>
<proteinExistence type="predicted"/>
<name>A0A016U730_9BILA</name>
<feature type="chain" id="PRO_5001492073" evidence="1">
    <location>
        <begin position="19"/>
        <end position="66"/>
    </location>
</feature>